<reference evidence="9" key="1">
    <citation type="journal article" date="2018" name="Front. Microbiol.">
        <title>Genome-Based Analysis Reveals the Taxonomy and Diversity of the Family Idiomarinaceae.</title>
        <authorList>
            <person name="Liu Y."/>
            <person name="Lai Q."/>
            <person name="Shao Z."/>
        </authorList>
    </citation>
    <scope>NUCLEOTIDE SEQUENCE [LARGE SCALE GENOMIC DNA]</scope>
    <source>
        <strain evidence="9">KYW314</strain>
    </source>
</reference>
<proteinExistence type="inferred from homology"/>
<evidence type="ECO:0000259" key="7">
    <source>
        <dbReference type="Pfam" id="PF02463"/>
    </source>
</evidence>
<dbReference type="EMBL" id="PIPR01000001">
    <property type="protein sequence ID" value="RUO42112.1"/>
    <property type="molecule type" value="Genomic_DNA"/>
</dbReference>
<dbReference type="GO" id="GO:0009432">
    <property type="term" value="P:SOS response"/>
    <property type="evidence" value="ECO:0007669"/>
    <property type="project" value="UniProtKB-UniRule"/>
</dbReference>
<sequence>MYLEALALTQFRNFAQAKIEPGQTINLITGDNGSGKTSLLESIYCLGFGRSFRPGSYRQLIQHDQSRFTVFARVVEQSGQKHTVGYQRDDVGEVQLRIDSEKEKKFAALARMVPVQLMTPESTELVLGGPKQRRQFIDWGVFHVEHSFYSDWVNFSKILKQRNSLLKMRRFKNEHAYWDEQLASHGERIADYRESYIEGLSDYLSERLKTFLPQYEFTAVLKAGWDRSGTLLDALNKHQEQDLRYGHTTVGPHKAELRIQANGDDVKNILSRGQLKLLVAALKLVQGEYLQRQTGVQCIYLVDDIAAELDEHSQKKFCDALMASNSQVFVSAIDVGILAELFSSADIKMFHVEHGTVKEQ</sequence>
<dbReference type="GO" id="GO:0006302">
    <property type="term" value="P:double-strand break repair"/>
    <property type="evidence" value="ECO:0007669"/>
    <property type="project" value="TreeGrafter"/>
</dbReference>
<dbReference type="InterPro" id="IPR003395">
    <property type="entry name" value="RecF/RecN/SMC_N"/>
</dbReference>
<comment type="caution">
    <text evidence="8">The sequence shown here is derived from an EMBL/GenBank/DDBJ whole genome shotgun (WGS) entry which is preliminary data.</text>
</comment>
<dbReference type="InterPro" id="IPR042174">
    <property type="entry name" value="RecF_2"/>
</dbReference>
<keyword evidence="2 6" id="KW-0235">DNA replication</keyword>
<comment type="subcellular location">
    <subcellularLocation>
        <location evidence="6">Cytoplasm</location>
    </subcellularLocation>
</comment>
<comment type="function">
    <text evidence="6">The RecF protein is involved in DNA metabolism; it is required for DNA replication and normal SOS inducibility. RecF binds preferentially to single-stranded, linear DNA. It also seems to bind ATP.</text>
</comment>
<dbReference type="AlphaFoldDB" id="A0A7Z7EUG5"/>
<keyword evidence="6" id="KW-0234">DNA repair</keyword>
<keyword evidence="3 6" id="KW-0547">Nucleotide-binding</keyword>
<evidence type="ECO:0000313" key="9">
    <source>
        <dbReference type="Proteomes" id="UP000287766"/>
    </source>
</evidence>
<dbReference type="Gene3D" id="3.40.50.300">
    <property type="entry name" value="P-loop containing nucleotide triphosphate hydrolases"/>
    <property type="match status" value="1"/>
</dbReference>
<keyword evidence="1 6" id="KW-0963">Cytoplasm</keyword>
<dbReference type="GO" id="GO:0006260">
    <property type="term" value="P:DNA replication"/>
    <property type="evidence" value="ECO:0007669"/>
    <property type="project" value="UniProtKB-UniRule"/>
</dbReference>
<dbReference type="Proteomes" id="UP000287766">
    <property type="component" value="Unassembled WGS sequence"/>
</dbReference>
<feature type="binding site" evidence="6">
    <location>
        <begin position="30"/>
        <end position="37"/>
    </location>
    <ligand>
        <name>ATP</name>
        <dbReference type="ChEBI" id="CHEBI:30616"/>
    </ligand>
</feature>
<dbReference type="GO" id="GO:0005737">
    <property type="term" value="C:cytoplasm"/>
    <property type="evidence" value="ECO:0007669"/>
    <property type="project" value="UniProtKB-SubCell"/>
</dbReference>
<keyword evidence="4 6" id="KW-0067">ATP-binding</keyword>
<dbReference type="RefSeq" id="WP_169930834.1">
    <property type="nucleotide sequence ID" value="NZ_PIPR01000001.1"/>
</dbReference>
<evidence type="ECO:0000256" key="5">
    <source>
        <dbReference type="ARBA" id="ARBA00023125"/>
    </source>
</evidence>
<dbReference type="GO" id="GO:0003697">
    <property type="term" value="F:single-stranded DNA binding"/>
    <property type="evidence" value="ECO:0007669"/>
    <property type="project" value="UniProtKB-UniRule"/>
</dbReference>
<dbReference type="GO" id="GO:0000731">
    <property type="term" value="P:DNA synthesis involved in DNA repair"/>
    <property type="evidence" value="ECO:0007669"/>
    <property type="project" value="TreeGrafter"/>
</dbReference>
<evidence type="ECO:0000256" key="6">
    <source>
        <dbReference type="HAMAP-Rule" id="MF_00365"/>
    </source>
</evidence>
<evidence type="ECO:0000256" key="4">
    <source>
        <dbReference type="ARBA" id="ARBA00022840"/>
    </source>
</evidence>
<name>A0A7Z7EUG5_9GAMM</name>
<keyword evidence="6" id="KW-0227">DNA damage</keyword>
<dbReference type="SUPFAM" id="SSF52540">
    <property type="entry name" value="P-loop containing nucleoside triphosphate hydrolases"/>
    <property type="match status" value="1"/>
</dbReference>
<organism evidence="8 9">
    <name type="scientific">Pseudidiomarina aestuarii</name>
    <dbReference type="NCBI Taxonomy" id="624146"/>
    <lineage>
        <taxon>Bacteria</taxon>
        <taxon>Pseudomonadati</taxon>
        <taxon>Pseudomonadota</taxon>
        <taxon>Gammaproteobacteria</taxon>
        <taxon>Alteromonadales</taxon>
        <taxon>Idiomarinaceae</taxon>
        <taxon>Pseudidiomarina</taxon>
    </lineage>
</organism>
<comment type="similarity">
    <text evidence="6">Belongs to the RecF family.</text>
</comment>
<protein>
    <recommendedName>
        <fullName evidence="6">DNA replication and repair protein RecF</fullName>
    </recommendedName>
</protein>
<evidence type="ECO:0000256" key="2">
    <source>
        <dbReference type="ARBA" id="ARBA00022705"/>
    </source>
</evidence>
<dbReference type="HAMAP" id="MF_00365">
    <property type="entry name" value="RecF"/>
    <property type="match status" value="1"/>
</dbReference>
<dbReference type="NCBIfam" id="TIGR00611">
    <property type="entry name" value="recf"/>
    <property type="match status" value="1"/>
</dbReference>
<dbReference type="Gene3D" id="1.20.1050.90">
    <property type="entry name" value="RecF/RecN/SMC, N-terminal domain"/>
    <property type="match status" value="1"/>
</dbReference>
<dbReference type="Pfam" id="PF02463">
    <property type="entry name" value="SMC_N"/>
    <property type="match status" value="1"/>
</dbReference>
<feature type="domain" description="RecF/RecN/SMC N-terminal" evidence="7">
    <location>
        <begin position="2"/>
        <end position="356"/>
    </location>
</feature>
<dbReference type="PANTHER" id="PTHR32182">
    <property type="entry name" value="DNA REPLICATION AND REPAIR PROTEIN RECF"/>
    <property type="match status" value="1"/>
</dbReference>
<dbReference type="InterPro" id="IPR027417">
    <property type="entry name" value="P-loop_NTPase"/>
</dbReference>
<dbReference type="GO" id="GO:0005524">
    <property type="term" value="F:ATP binding"/>
    <property type="evidence" value="ECO:0007669"/>
    <property type="project" value="UniProtKB-UniRule"/>
</dbReference>
<evidence type="ECO:0000256" key="3">
    <source>
        <dbReference type="ARBA" id="ARBA00022741"/>
    </source>
</evidence>
<evidence type="ECO:0000256" key="1">
    <source>
        <dbReference type="ARBA" id="ARBA00022490"/>
    </source>
</evidence>
<evidence type="ECO:0000313" key="8">
    <source>
        <dbReference type="EMBL" id="RUO42112.1"/>
    </source>
</evidence>
<dbReference type="InterPro" id="IPR001238">
    <property type="entry name" value="DNA-binding_RecF"/>
</dbReference>
<dbReference type="PANTHER" id="PTHR32182:SF0">
    <property type="entry name" value="DNA REPLICATION AND REPAIR PROTEIN RECF"/>
    <property type="match status" value="1"/>
</dbReference>
<accession>A0A7Z7EUG5</accession>
<keyword evidence="9" id="KW-1185">Reference proteome</keyword>
<gene>
    <name evidence="6" type="primary">recF</name>
    <name evidence="8" type="ORF">CWE22_08190</name>
</gene>
<keyword evidence="6" id="KW-0742">SOS response</keyword>
<keyword evidence="5 6" id="KW-0238">DNA-binding</keyword>